<dbReference type="Pfam" id="PF14315">
    <property type="entry name" value="DUF4380"/>
    <property type="match status" value="1"/>
</dbReference>
<organism evidence="2 3">
    <name type="scientific">Microbulbifer bruguierae</name>
    <dbReference type="NCBI Taxonomy" id="3029061"/>
    <lineage>
        <taxon>Bacteria</taxon>
        <taxon>Pseudomonadati</taxon>
        <taxon>Pseudomonadota</taxon>
        <taxon>Gammaproteobacteria</taxon>
        <taxon>Cellvibrionales</taxon>
        <taxon>Microbulbiferaceae</taxon>
        <taxon>Microbulbifer</taxon>
    </lineage>
</organism>
<reference evidence="2 3" key="1">
    <citation type="submission" date="2023-02" db="EMBL/GenBank/DDBJ databases">
        <title>Description and genomic characterization of Microbulbifer bruguierae sp. nov., isolated from the sediment of mangrove plant Bruguiera sexangula.</title>
        <authorList>
            <person name="Long M."/>
        </authorList>
    </citation>
    <scope>NUCLEOTIDE SEQUENCE [LARGE SCALE GENOMIC DNA]</scope>
    <source>
        <strain evidence="2 3">H12</strain>
    </source>
</reference>
<dbReference type="Proteomes" id="UP001236500">
    <property type="component" value="Chromosome"/>
</dbReference>
<name>A0ABY8NJ56_9GAMM</name>
<keyword evidence="3" id="KW-1185">Reference proteome</keyword>
<proteinExistence type="predicted"/>
<feature type="chain" id="PRO_5045347773" evidence="1">
    <location>
        <begin position="29"/>
        <end position="303"/>
    </location>
</feature>
<evidence type="ECO:0000313" key="2">
    <source>
        <dbReference type="EMBL" id="WGL17628.1"/>
    </source>
</evidence>
<dbReference type="RefSeq" id="WP_280321523.1">
    <property type="nucleotide sequence ID" value="NZ_CP118605.1"/>
</dbReference>
<gene>
    <name evidence="2" type="ORF">PVT68_04870</name>
</gene>
<evidence type="ECO:0000256" key="1">
    <source>
        <dbReference type="SAM" id="SignalP"/>
    </source>
</evidence>
<dbReference type="EMBL" id="CP118605">
    <property type="protein sequence ID" value="WGL17628.1"/>
    <property type="molecule type" value="Genomic_DNA"/>
</dbReference>
<evidence type="ECO:0000313" key="3">
    <source>
        <dbReference type="Proteomes" id="UP001236500"/>
    </source>
</evidence>
<dbReference type="InterPro" id="IPR025488">
    <property type="entry name" value="DUF4380"/>
</dbReference>
<protein>
    <submittedName>
        <fullName evidence="2">DUF4380 domain-containing protein</fullName>
    </submittedName>
</protein>
<keyword evidence="1" id="KW-0732">Signal</keyword>
<accession>A0ABY8NJ56</accession>
<feature type="signal peptide" evidence="1">
    <location>
        <begin position="1"/>
        <end position="28"/>
    </location>
</feature>
<sequence>MLAPRKSFTLIFSAPCLTALLFSATALAEDLVRLGKGSLSIALDPNYGGRITELRLGDKDLLELPEPGGNNFGSTFWLSPQSLWNWPPVEAHDSAPYRISEQGEHRVSLAGEYAAGARVHKTVIVNGANSARVQYRIDAEKDFPEIAAWEITRVPNRGLAFAPVTTDTVKTVRGQMAYQLEDDILWLPMAANAPLVEGKVIANGTEGWLAYAVDGLLYLKVYPKVAPGEMATGEGDIELYLSGEKPYLELEVQSAARNLLTGEVLDWTVDWLVHPIPDDIELRPGSAALLEFTRQQIELASRP</sequence>